<dbReference type="PANTHER" id="PTHR42973">
    <property type="entry name" value="BINDING OXIDOREDUCTASE, PUTATIVE (AFU_ORTHOLOGUE AFUA_1G17690)-RELATED"/>
    <property type="match status" value="1"/>
</dbReference>
<evidence type="ECO:0000256" key="1">
    <source>
        <dbReference type="ARBA" id="ARBA00001974"/>
    </source>
</evidence>
<dbReference type="InterPro" id="IPR016166">
    <property type="entry name" value="FAD-bd_PCMH"/>
</dbReference>
<sequence length="453" mass="50562">MSLHLLQTKLSGTMTVRDDPEYEAIRSTLTFNARKPPHHPLAIIHVDHVQDIVETVTFARSQNLKISVRGGGHHWSGVAIQDDSLLIDLSRLNQISIDPDKRIAWVQPLVTNRELARHLASHHLAFPTGHCPDVTLSGYLLGGGFGWNGGSWGVACWNVMAVEVVTPDGDLITASENENREWFWAARGGGPSFFGVVTKYLLKLYPLPSHIFTSTLVYPLESLPSLVNWLNTTTQNLPRNVETTLLLTTIPDSSTGATTKRCILSATVFADSKSEVEHALKPFARCDVDHQVMQDLLAPTPFETLFATIDRAFPAGKRYAVDTIWSAASPTEVFSLTAEHFRQAPSEHSLILALLLPPRPRDAPPMIDAAFSLVAPLFVAHYAIWDNEEDDRTNLDWSRALAQDLEHYCVGHYVGESDIVDSPTRLERSFSTNAWKRLQELRRKYDPRGIFDC</sequence>
<dbReference type="EMBL" id="AP025516">
    <property type="protein sequence ID" value="BDD86320.1"/>
    <property type="molecule type" value="Genomic_DNA"/>
</dbReference>
<evidence type="ECO:0000256" key="4">
    <source>
        <dbReference type="ARBA" id="ARBA00022827"/>
    </source>
</evidence>
<keyword evidence="5" id="KW-0560">Oxidoreductase</keyword>
<evidence type="ECO:0000259" key="6">
    <source>
        <dbReference type="PROSITE" id="PS51387"/>
    </source>
</evidence>
<organism evidence="7 8">
    <name type="scientific">Desulfofustis limnaeus</name>
    <dbReference type="NCBI Taxonomy" id="2740163"/>
    <lineage>
        <taxon>Bacteria</taxon>
        <taxon>Pseudomonadati</taxon>
        <taxon>Thermodesulfobacteriota</taxon>
        <taxon>Desulfobulbia</taxon>
        <taxon>Desulfobulbales</taxon>
        <taxon>Desulfocapsaceae</taxon>
        <taxon>Desulfofustis</taxon>
    </lineage>
</organism>
<evidence type="ECO:0000313" key="7">
    <source>
        <dbReference type="EMBL" id="BDD86320.1"/>
    </source>
</evidence>
<dbReference type="Gene3D" id="3.30.465.10">
    <property type="match status" value="1"/>
</dbReference>
<accession>A0ABN6M2I1</accession>
<dbReference type="PROSITE" id="PS00862">
    <property type="entry name" value="OX2_COVAL_FAD"/>
    <property type="match status" value="1"/>
</dbReference>
<dbReference type="Gene3D" id="3.30.43.10">
    <property type="entry name" value="Uridine Diphospho-n-acetylenolpyruvylglucosamine Reductase, domain 2"/>
    <property type="match status" value="1"/>
</dbReference>
<dbReference type="PROSITE" id="PS51387">
    <property type="entry name" value="FAD_PCMH"/>
    <property type="match status" value="1"/>
</dbReference>
<dbReference type="PANTHER" id="PTHR42973:SF39">
    <property type="entry name" value="FAD-BINDING PCMH-TYPE DOMAIN-CONTAINING PROTEIN"/>
    <property type="match status" value="1"/>
</dbReference>
<comment type="similarity">
    <text evidence="2">Belongs to the oxygen-dependent FAD-linked oxidoreductase family.</text>
</comment>
<keyword evidence="3" id="KW-0285">Flavoprotein</keyword>
<evidence type="ECO:0000256" key="2">
    <source>
        <dbReference type="ARBA" id="ARBA00005466"/>
    </source>
</evidence>
<name>A0ABN6M2I1_9BACT</name>
<evidence type="ECO:0000256" key="5">
    <source>
        <dbReference type="ARBA" id="ARBA00023002"/>
    </source>
</evidence>
<dbReference type="Pfam" id="PF01565">
    <property type="entry name" value="FAD_binding_4"/>
    <property type="match status" value="1"/>
</dbReference>
<proteinExistence type="inferred from homology"/>
<dbReference type="SUPFAM" id="SSF56176">
    <property type="entry name" value="FAD-binding/transporter-associated domain-like"/>
    <property type="match status" value="1"/>
</dbReference>
<dbReference type="InterPro" id="IPR016169">
    <property type="entry name" value="FAD-bd_PCMH_sub2"/>
</dbReference>
<dbReference type="InterPro" id="IPR006093">
    <property type="entry name" value="Oxy_OxRdtase_FAD_BS"/>
</dbReference>
<evidence type="ECO:0000256" key="3">
    <source>
        <dbReference type="ARBA" id="ARBA00022630"/>
    </source>
</evidence>
<dbReference type="InterPro" id="IPR016167">
    <property type="entry name" value="FAD-bd_PCMH_sub1"/>
</dbReference>
<comment type="cofactor">
    <cofactor evidence="1">
        <name>FAD</name>
        <dbReference type="ChEBI" id="CHEBI:57692"/>
    </cofactor>
</comment>
<feature type="domain" description="FAD-binding PCMH-type" evidence="6">
    <location>
        <begin position="36"/>
        <end position="207"/>
    </location>
</feature>
<keyword evidence="4" id="KW-0274">FAD</keyword>
<gene>
    <name evidence="7" type="ORF">DPPLL_06850</name>
</gene>
<keyword evidence="8" id="KW-1185">Reference proteome</keyword>
<evidence type="ECO:0000313" key="8">
    <source>
        <dbReference type="Proteomes" id="UP000830055"/>
    </source>
</evidence>
<protein>
    <submittedName>
        <fullName evidence="7">Oxidoreductase</fullName>
    </submittedName>
</protein>
<dbReference type="InterPro" id="IPR050416">
    <property type="entry name" value="FAD-linked_Oxidoreductase"/>
</dbReference>
<dbReference type="Proteomes" id="UP000830055">
    <property type="component" value="Chromosome"/>
</dbReference>
<reference evidence="7 8" key="1">
    <citation type="submission" date="2022-01" db="EMBL/GenBank/DDBJ databases">
        <title>Desulfofustis limnae sp. nov., a novel mesophilic sulfate-reducing bacterium isolated from marsh soil.</title>
        <authorList>
            <person name="Watanabe M."/>
            <person name="Takahashi A."/>
            <person name="Kojima H."/>
            <person name="Fukui M."/>
        </authorList>
    </citation>
    <scope>NUCLEOTIDE SEQUENCE [LARGE SCALE GENOMIC DNA]</scope>
    <source>
        <strain evidence="7 8">PPLL</strain>
    </source>
</reference>
<dbReference type="InterPro" id="IPR036318">
    <property type="entry name" value="FAD-bd_PCMH-like_sf"/>
</dbReference>
<dbReference type="InterPro" id="IPR006094">
    <property type="entry name" value="Oxid_FAD_bind_N"/>
</dbReference>
<dbReference type="Gene3D" id="3.40.462.20">
    <property type="match status" value="1"/>
</dbReference>
<dbReference type="RefSeq" id="WP_284153412.1">
    <property type="nucleotide sequence ID" value="NZ_AP025516.1"/>
</dbReference>